<name>A0ABD1L3R8_9FABA</name>
<dbReference type="EMBL" id="JBGMDY010000011">
    <property type="protein sequence ID" value="KAL2318154.1"/>
    <property type="molecule type" value="Genomic_DNA"/>
</dbReference>
<evidence type="ECO:0000313" key="1">
    <source>
        <dbReference type="EMBL" id="KAL2318154.1"/>
    </source>
</evidence>
<organism evidence="1 2">
    <name type="scientific">Flemingia macrophylla</name>
    <dbReference type="NCBI Taxonomy" id="520843"/>
    <lineage>
        <taxon>Eukaryota</taxon>
        <taxon>Viridiplantae</taxon>
        <taxon>Streptophyta</taxon>
        <taxon>Embryophyta</taxon>
        <taxon>Tracheophyta</taxon>
        <taxon>Spermatophyta</taxon>
        <taxon>Magnoliopsida</taxon>
        <taxon>eudicotyledons</taxon>
        <taxon>Gunneridae</taxon>
        <taxon>Pentapetalae</taxon>
        <taxon>rosids</taxon>
        <taxon>fabids</taxon>
        <taxon>Fabales</taxon>
        <taxon>Fabaceae</taxon>
        <taxon>Papilionoideae</taxon>
        <taxon>50 kb inversion clade</taxon>
        <taxon>NPAAA clade</taxon>
        <taxon>indigoferoid/millettioid clade</taxon>
        <taxon>Phaseoleae</taxon>
        <taxon>Flemingia</taxon>
    </lineage>
</organism>
<evidence type="ECO:0000313" key="2">
    <source>
        <dbReference type="Proteomes" id="UP001603857"/>
    </source>
</evidence>
<dbReference type="AlphaFoldDB" id="A0ABD1L3R8"/>
<comment type="caution">
    <text evidence="1">The sequence shown here is derived from an EMBL/GenBank/DDBJ whole genome shotgun (WGS) entry which is preliminary data.</text>
</comment>
<reference evidence="1 2" key="1">
    <citation type="submission" date="2024-08" db="EMBL/GenBank/DDBJ databases">
        <title>Insights into the chromosomal genome structure of Flemingia macrophylla.</title>
        <authorList>
            <person name="Ding Y."/>
            <person name="Zhao Y."/>
            <person name="Bi W."/>
            <person name="Wu M."/>
            <person name="Zhao G."/>
            <person name="Gong Y."/>
            <person name="Li W."/>
            <person name="Zhang P."/>
        </authorList>
    </citation>
    <scope>NUCLEOTIDE SEQUENCE [LARGE SCALE GENOMIC DNA]</scope>
    <source>
        <strain evidence="1">DYQJB</strain>
        <tissue evidence="1">Leaf</tissue>
    </source>
</reference>
<dbReference type="Proteomes" id="UP001603857">
    <property type="component" value="Unassembled WGS sequence"/>
</dbReference>
<keyword evidence="2" id="KW-1185">Reference proteome</keyword>
<proteinExistence type="predicted"/>
<protein>
    <submittedName>
        <fullName evidence="1">Uncharacterized protein</fullName>
    </submittedName>
</protein>
<accession>A0ABD1L3R8</accession>
<gene>
    <name evidence="1" type="ORF">Fmac_032030</name>
</gene>
<sequence>MCLSETEDSDHKRCEVPFVMFLAQMSIPTLIGMHIITNVCKCSQRLRCSSEQAVLRSGMCVVSFHPLWVLCFAQIVCRVFKPWNRLINSLISEMLHAQTLIRSYIKNINMKNLLQVTKREVREYLIHLTSLLCEMCFHDTWNHSLKASK</sequence>